<proteinExistence type="predicted"/>
<dbReference type="AlphaFoldDB" id="A0A6L3XQU0"/>
<reference evidence="2 3" key="1">
    <citation type="submission" date="2019-09" db="EMBL/GenBank/DDBJ databases">
        <title>Reversal of blaTEM antimicrobial resistance by CRISPR-Cas9 in clinical E. coli and other Enterobacteriaceae strains.</title>
        <authorList>
            <person name="Tagliaferri T."/>
            <person name="Guimaraes N."/>
            <person name="Pereira M."/>
            <person name="Felicori L."/>
            <person name="Horz H.-P."/>
            <person name="Santos S."/>
            <person name="Mendes T."/>
        </authorList>
    </citation>
    <scope>NUCLEOTIDE SEQUENCE [LARGE SCALE GENOMIC DNA]</scope>
    <source>
        <strain evidence="2 3">E2_blaTEM_MG</strain>
    </source>
</reference>
<accession>A0A6L3XQU0</accession>
<dbReference type="Gene3D" id="1.10.260.40">
    <property type="entry name" value="lambda repressor-like DNA-binding domains"/>
    <property type="match status" value="1"/>
</dbReference>
<organism evidence="2 3">
    <name type="scientific">Enterobacter hormaechei</name>
    <dbReference type="NCBI Taxonomy" id="158836"/>
    <lineage>
        <taxon>Bacteria</taxon>
        <taxon>Pseudomonadati</taxon>
        <taxon>Pseudomonadota</taxon>
        <taxon>Gammaproteobacteria</taxon>
        <taxon>Enterobacterales</taxon>
        <taxon>Enterobacteriaceae</taxon>
        <taxon>Enterobacter</taxon>
        <taxon>Enterobacter cloacae complex</taxon>
    </lineage>
</organism>
<feature type="non-terminal residue" evidence="2">
    <location>
        <position position="46"/>
    </location>
</feature>
<comment type="caution">
    <text evidence="2">The sequence shown here is derived from an EMBL/GenBank/DDBJ whole genome shotgun (WGS) entry which is preliminary data.</text>
</comment>
<gene>
    <name evidence="2" type="ORF">F9C29_21805</name>
</gene>
<name>A0A6L3XQU0_9ENTR</name>
<dbReference type="InterPro" id="IPR001387">
    <property type="entry name" value="Cro/C1-type_HTH"/>
</dbReference>
<evidence type="ECO:0000313" key="2">
    <source>
        <dbReference type="EMBL" id="KAB2507212.1"/>
    </source>
</evidence>
<dbReference type="PROSITE" id="PS50943">
    <property type="entry name" value="HTH_CROC1"/>
    <property type="match status" value="1"/>
</dbReference>
<dbReference type="GO" id="GO:0003677">
    <property type="term" value="F:DNA binding"/>
    <property type="evidence" value="ECO:0007669"/>
    <property type="project" value="InterPro"/>
</dbReference>
<dbReference type="InterPro" id="IPR010982">
    <property type="entry name" value="Lambda_DNA-bd_dom_sf"/>
</dbReference>
<feature type="domain" description="HTH cro/C1-type" evidence="1">
    <location>
        <begin position="19"/>
        <end position="44"/>
    </location>
</feature>
<evidence type="ECO:0000259" key="1">
    <source>
        <dbReference type="PROSITE" id="PS50943"/>
    </source>
</evidence>
<sequence length="46" mass="5053">MNTEATHDQNAALSTGVRLRNAREQLGLSQQAVAERLCLKVSTVRD</sequence>
<dbReference type="SUPFAM" id="SSF47413">
    <property type="entry name" value="lambda repressor-like DNA-binding domains"/>
    <property type="match status" value="1"/>
</dbReference>
<evidence type="ECO:0000313" key="3">
    <source>
        <dbReference type="Proteomes" id="UP000476281"/>
    </source>
</evidence>
<dbReference type="CDD" id="cd00093">
    <property type="entry name" value="HTH_XRE"/>
    <property type="match status" value="1"/>
</dbReference>
<dbReference type="Pfam" id="PF01381">
    <property type="entry name" value="HTH_3"/>
    <property type="match status" value="1"/>
</dbReference>
<dbReference type="Proteomes" id="UP000476281">
    <property type="component" value="Unassembled WGS sequence"/>
</dbReference>
<dbReference type="EMBL" id="WBSZ01000980">
    <property type="protein sequence ID" value="KAB2507212.1"/>
    <property type="molecule type" value="Genomic_DNA"/>
</dbReference>
<protein>
    <submittedName>
        <fullName evidence="2">Helix-turn-helix domain-containing protein</fullName>
    </submittedName>
</protein>